<organism evidence="2 3">
    <name type="scientific">Halobacteriovorax marinus</name>
    <dbReference type="NCBI Taxonomy" id="97084"/>
    <lineage>
        <taxon>Bacteria</taxon>
        <taxon>Pseudomonadati</taxon>
        <taxon>Bdellovibrionota</taxon>
        <taxon>Bacteriovoracia</taxon>
        <taxon>Bacteriovoracales</taxon>
        <taxon>Halobacteriovoraceae</taxon>
        <taxon>Halobacteriovorax</taxon>
    </lineage>
</organism>
<feature type="compositionally biased region" description="Low complexity" evidence="1">
    <location>
        <begin position="46"/>
        <end position="71"/>
    </location>
</feature>
<name>A0A1Y5F9E0_9BACT</name>
<evidence type="ECO:0008006" key="4">
    <source>
        <dbReference type="Google" id="ProtNLM"/>
    </source>
</evidence>
<sequence length="226" mass="25186">MKNVSVFILLSLLIASCDAPRDRRSAYNKTFNDNQSNTSTSGSAFGNNDSNSDDSTGTSTGGDTTTDTPNTVPDEIKHCKWSADGESNFDESHPHLGEHTICLSTNKKDVWIQVKSPSSDGQVCVIPTHNSGTSSVYIGEPRCLMITNSKKIYKVTLYANRSGYQNFSITGAMVMKDKSYFYPAPFYQYVLTPDAYIYCSQFLDQYKDPTYCEAFKKVGQYIYKAF</sequence>
<feature type="region of interest" description="Disordered" evidence="1">
    <location>
        <begin position="26"/>
        <end position="75"/>
    </location>
</feature>
<dbReference type="AlphaFoldDB" id="A0A1Y5F9E0"/>
<dbReference type="EMBL" id="MAAO01000005">
    <property type="protein sequence ID" value="OUR97799.1"/>
    <property type="molecule type" value="Genomic_DNA"/>
</dbReference>
<dbReference type="Proteomes" id="UP000196531">
    <property type="component" value="Unassembled WGS sequence"/>
</dbReference>
<dbReference type="PROSITE" id="PS51257">
    <property type="entry name" value="PROKAR_LIPOPROTEIN"/>
    <property type="match status" value="1"/>
</dbReference>
<evidence type="ECO:0000313" key="2">
    <source>
        <dbReference type="EMBL" id="OUR97799.1"/>
    </source>
</evidence>
<proteinExistence type="predicted"/>
<gene>
    <name evidence="2" type="ORF">A9Q84_06255</name>
</gene>
<evidence type="ECO:0000313" key="3">
    <source>
        <dbReference type="Proteomes" id="UP000196531"/>
    </source>
</evidence>
<comment type="caution">
    <text evidence="2">The sequence shown here is derived from an EMBL/GenBank/DDBJ whole genome shotgun (WGS) entry which is preliminary data.</text>
</comment>
<reference evidence="3" key="1">
    <citation type="journal article" date="2017" name="Proc. Natl. Acad. Sci. U.S.A.">
        <title>Simulation of Deepwater Horizon oil plume reveals substrate specialization within a complex community of hydrocarbon-degraders.</title>
        <authorList>
            <person name="Hu P."/>
            <person name="Dubinsky E.A."/>
            <person name="Probst A.J."/>
            <person name="Wang J."/>
            <person name="Sieber C.M.K."/>
            <person name="Tom L.M."/>
            <person name="Gardinali P."/>
            <person name="Banfield J.F."/>
            <person name="Atlas R.M."/>
            <person name="Andersen G.L."/>
        </authorList>
    </citation>
    <scope>NUCLEOTIDE SEQUENCE [LARGE SCALE GENOMIC DNA]</scope>
</reference>
<feature type="compositionally biased region" description="Polar residues" evidence="1">
    <location>
        <begin position="27"/>
        <end position="45"/>
    </location>
</feature>
<protein>
    <recommendedName>
        <fullName evidence="4">Lipoprotein</fullName>
    </recommendedName>
</protein>
<accession>A0A1Y5F9E0</accession>
<evidence type="ECO:0000256" key="1">
    <source>
        <dbReference type="SAM" id="MobiDB-lite"/>
    </source>
</evidence>